<proteinExistence type="predicted"/>
<name>C2KLX2_LEUMC</name>
<feature type="transmembrane region" description="Helical" evidence="1">
    <location>
        <begin position="134"/>
        <end position="152"/>
    </location>
</feature>
<evidence type="ECO:0000313" key="3">
    <source>
        <dbReference type="Proteomes" id="UP000004283"/>
    </source>
</evidence>
<gene>
    <name evidence="2" type="ORF">HMPREF0555_1638</name>
</gene>
<accession>C2KLX2</accession>
<feature type="transmembrane region" description="Helical" evidence="1">
    <location>
        <begin position="227"/>
        <end position="244"/>
    </location>
</feature>
<reference evidence="2 3" key="1">
    <citation type="submission" date="2009-04" db="EMBL/GenBank/DDBJ databases">
        <authorList>
            <person name="Qin X."/>
            <person name="Bachman B."/>
            <person name="Battles P."/>
            <person name="Bell A."/>
            <person name="Bess C."/>
            <person name="Bickham C."/>
            <person name="Chaboub L."/>
            <person name="Chen D."/>
            <person name="Coyle M."/>
            <person name="Deiros D.R."/>
            <person name="Dinh H."/>
            <person name="Forbes L."/>
            <person name="Fowler G."/>
            <person name="Francisco L."/>
            <person name="Fu Q."/>
            <person name="Gubbala S."/>
            <person name="Hale W."/>
            <person name="Han Y."/>
            <person name="Hemphill L."/>
            <person name="Highlander S.K."/>
            <person name="Hirani K."/>
            <person name="Hogues M."/>
            <person name="Jackson L."/>
            <person name="Jakkamsetti A."/>
            <person name="Javaid M."/>
            <person name="Jiang H."/>
            <person name="Korchina V."/>
            <person name="Kovar C."/>
            <person name="Lara F."/>
            <person name="Lee S."/>
            <person name="Mata R."/>
            <person name="Mathew T."/>
            <person name="Moen C."/>
            <person name="Morales K."/>
            <person name="Munidasa M."/>
            <person name="Nazareth L."/>
            <person name="Ngo R."/>
            <person name="Nguyen L."/>
            <person name="Okwuonu G."/>
            <person name="Ongeri F."/>
            <person name="Patil S."/>
            <person name="Petrosino J."/>
            <person name="Pham C."/>
            <person name="Pham P."/>
            <person name="Pu L.-L."/>
            <person name="Puazo M."/>
            <person name="Raj R."/>
            <person name="Reid J."/>
            <person name="Rouhana J."/>
            <person name="Saada N."/>
            <person name="Shang Y."/>
            <person name="Simmons D."/>
            <person name="Thornton R."/>
            <person name="Warren J."/>
            <person name="Weissenberger G."/>
            <person name="Zhang J."/>
            <person name="Zhang L."/>
            <person name="Zhou C."/>
            <person name="Zhu D."/>
            <person name="Muzny D."/>
            <person name="Worley K."/>
            <person name="Gibbs R."/>
        </authorList>
    </citation>
    <scope>NUCLEOTIDE SEQUENCE [LARGE SCALE GENOMIC DNA]</scope>
    <source>
        <strain evidence="2 3">ATCC 19254</strain>
    </source>
</reference>
<organism evidence="2 3">
    <name type="scientific">Leuconostoc mesenteroides subsp. cremoris ATCC 19254</name>
    <dbReference type="NCBI Taxonomy" id="586220"/>
    <lineage>
        <taxon>Bacteria</taxon>
        <taxon>Bacillati</taxon>
        <taxon>Bacillota</taxon>
        <taxon>Bacilli</taxon>
        <taxon>Lactobacillales</taxon>
        <taxon>Lactobacillaceae</taxon>
        <taxon>Leuconostoc</taxon>
    </lineage>
</organism>
<keyword evidence="1" id="KW-0812">Transmembrane</keyword>
<sequence>MKQALRLYGRIKSNQIILIAILGVLVTCFIGGVNTYYGRAIISIGSDSELGGVLMGIMLIAAGAAMYADQTRHLNTWLSTQSASRRQFFISKVVWMIIAPIILGAAIDLFMSITIRSDNLHKVASNNLNDGVELFYVASVVVLVSTIVGPIWQKIVGSFFALVVCSSLSVGVNTISIDFRMKELVQNAEFTTLVTFIVALLLLGASYHIVGIIGIESEHDTVRVPALRWPVVIFVFISTLFLPLNESPLTASSFVLPVVLSVITFIFVFKPKLSWLAKIVDSIKGEKTWHYWK</sequence>
<evidence type="ECO:0000313" key="2">
    <source>
        <dbReference type="EMBL" id="EEJ41767.1"/>
    </source>
</evidence>
<feature type="transmembrane region" description="Helical" evidence="1">
    <location>
        <begin position="89"/>
        <end position="114"/>
    </location>
</feature>
<feature type="transmembrane region" description="Helical" evidence="1">
    <location>
        <begin position="250"/>
        <end position="269"/>
    </location>
</feature>
<keyword evidence="1" id="KW-0472">Membrane</keyword>
<protein>
    <submittedName>
        <fullName evidence="2">Uncharacterized protein</fullName>
    </submittedName>
</protein>
<evidence type="ECO:0000256" key="1">
    <source>
        <dbReference type="SAM" id="Phobius"/>
    </source>
</evidence>
<feature type="transmembrane region" description="Helical" evidence="1">
    <location>
        <begin position="193"/>
        <end position="215"/>
    </location>
</feature>
<comment type="caution">
    <text evidence="2">The sequence shown here is derived from an EMBL/GenBank/DDBJ whole genome shotgun (WGS) entry which is preliminary data.</text>
</comment>
<dbReference type="RefSeq" id="WP_002815433.1">
    <property type="nucleotide sequence ID" value="NZ_GG693385.1"/>
</dbReference>
<feature type="transmembrane region" description="Helical" evidence="1">
    <location>
        <begin position="50"/>
        <end position="68"/>
    </location>
</feature>
<keyword evidence="1" id="KW-1133">Transmembrane helix</keyword>
<feature type="transmembrane region" description="Helical" evidence="1">
    <location>
        <begin position="159"/>
        <end position="181"/>
    </location>
</feature>
<feature type="transmembrane region" description="Helical" evidence="1">
    <location>
        <begin position="16"/>
        <end position="38"/>
    </location>
</feature>
<dbReference type="HOGENOM" id="CLU_1000398_0_0_9"/>
<dbReference type="Proteomes" id="UP000004283">
    <property type="component" value="Unassembled WGS sequence"/>
</dbReference>
<dbReference type="EMBL" id="ACKV01000093">
    <property type="protein sequence ID" value="EEJ41767.1"/>
    <property type="molecule type" value="Genomic_DNA"/>
</dbReference>
<dbReference type="AlphaFoldDB" id="C2KLX2"/>